<name>A0ACC2TB39_9FUNG</name>
<gene>
    <name evidence="1" type="primary">ROM2_13</name>
    <name evidence="1" type="ORF">DSO57_1036694</name>
</gene>
<evidence type="ECO:0000313" key="2">
    <source>
        <dbReference type="Proteomes" id="UP001165960"/>
    </source>
</evidence>
<comment type="caution">
    <text evidence="1">The sequence shown here is derived from an EMBL/GenBank/DDBJ whole genome shotgun (WGS) entry which is preliminary data.</text>
</comment>
<dbReference type="Proteomes" id="UP001165960">
    <property type="component" value="Unassembled WGS sequence"/>
</dbReference>
<protein>
    <submittedName>
        <fullName evidence="1">RHO1 GDP-GTP exchange protein 2</fullName>
    </submittedName>
</protein>
<evidence type="ECO:0000313" key="1">
    <source>
        <dbReference type="EMBL" id="KAJ9071462.1"/>
    </source>
</evidence>
<organism evidence="1 2">
    <name type="scientific">Entomophthora muscae</name>
    <dbReference type="NCBI Taxonomy" id="34485"/>
    <lineage>
        <taxon>Eukaryota</taxon>
        <taxon>Fungi</taxon>
        <taxon>Fungi incertae sedis</taxon>
        <taxon>Zoopagomycota</taxon>
        <taxon>Entomophthoromycotina</taxon>
        <taxon>Entomophthoromycetes</taxon>
        <taxon>Entomophthorales</taxon>
        <taxon>Entomophthoraceae</taxon>
        <taxon>Entomophthora</taxon>
    </lineage>
</organism>
<accession>A0ACC2TB39</accession>
<reference evidence="1" key="1">
    <citation type="submission" date="2022-04" db="EMBL/GenBank/DDBJ databases">
        <title>Genome of the entomopathogenic fungus Entomophthora muscae.</title>
        <authorList>
            <person name="Elya C."/>
            <person name="Lovett B.R."/>
            <person name="Lee E."/>
            <person name="Macias A.M."/>
            <person name="Hajek A.E."/>
            <person name="De Bivort B.L."/>
            <person name="Kasson M.T."/>
            <person name="De Fine Licht H.H."/>
            <person name="Stajich J.E."/>
        </authorList>
    </citation>
    <scope>NUCLEOTIDE SEQUENCE</scope>
    <source>
        <strain evidence="1">Berkeley</strain>
    </source>
</reference>
<keyword evidence="2" id="KW-1185">Reference proteome</keyword>
<proteinExistence type="predicted"/>
<dbReference type="EMBL" id="QTSX02003201">
    <property type="protein sequence ID" value="KAJ9071462.1"/>
    <property type="molecule type" value="Genomic_DNA"/>
</dbReference>
<sequence>MHKSNSIDSNSSSILRASIVSYQSHSKLPARRLSTDSGLIDSVKRSLDSGNKDKVRDRLVLKSFHELDVYRSTFDFVLKESEDPILSALAKEQVSQAIQKLINHIEKFILALKAFKKQFIVLLSTIKFSQPHLHTFLVETLAKDASHILDAEAFLLAELNRVDASESTLTFGLIYKSWSRFTKYYAIASQHSLIAREILRKEAVHNTRLRMELSKPFGGYRSPAQLLEALAKRLTFQREQILEISSALPATHPEKNNLDQFAGKIQEILEFNELSSIVSDSSSSAPSLSSDGELPGEDEADSSSIILPQEIYKLQAAVDESSNNKRLEPLDELLLTEESYLKDLLVIDEVFIPAIKAACHVEERTPDLIINNLFYNYKALINLSRRLLMRLLQRKKDQPSMERIGDIMLEFTSGLHSFGDFGSHAQFSMRFWVNEKINNTFLSKCLKQAEEDRRSEKKALNTFLARPTYRLGQYPLILRQILKQTPPDSQEASDIIEALVRVESCLDVLNDLTDKEERRLQLRELQDRMFYKSGGINQFGLADESREIIFEGHLLKPPFGQRLKLFLFDHALLITRLKKVKSTELNEYELLKKPIPLDELYIEESSGLIKLALTRIQQEQSFTIVHLSKNKMDKFAVLTTCSAEKDIWVEKINEQRSKFMAQKGLAKYSLSH</sequence>